<comment type="caution">
    <text evidence="5">The sequence shown here is derived from an EMBL/GenBank/DDBJ whole genome shotgun (WGS) entry which is preliminary data.</text>
</comment>
<accession>A0A6A3TPX5</accession>
<evidence type="ECO:0000313" key="11">
    <source>
        <dbReference type="Proteomes" id="UP000429523"/>
    </source>
</evidence>
<evidence type="ECO:0000313" key="16">
    <source>
        <dbReference type="Proteomes" id="UP000441208"/>
    </source>
</evidence>
<evidence type="ECO:0000313" key="10">
    <source>
        <dbReference type="EMBL" id="KAE9329505.1"/>
    </source>
</evidence>
<evidence type="ECO:0000313" key="12">
    <source>
        <dbReference type="Proteomes" id="UP000433483"/>
    </source>
</evidence>
<dbReference type="EMBL" id="QXFW01000076">
    <property type="protein sequence ID" value="KAE9026483.1"/>
    <property type="molecule type" value="Genomic_DNA"/>
</dbReference>
<dbReference type="Proteomes" id="UP000437068">
    <property type="component" value="Unassembled WGS sequence"/>
</dbReference>
<evidence type="ECO:0000313" key="6">
    <source>
        <dbReference type="EMBL" id="KAE9155359.1"/>
    </source>
</evidence>
<dbReference type="Proteomes" id="UP000429523">
    <property type="component" value="Unassembled WGS sequence"/>
</dbReference>
<organism evidence="5 16">
    <name type="scientific">Phytophthora fragariae</name>
    <dbReference type="NCBI Taxonomy" id="53985"/>
    <lineage>
        <taxon>Eukaryota</taxon>
        <taxon>Sar</taxon>
        <taxon>Stramenopiles</taxon>
        <taxon>Oomycota</taxon>
        <taxon>Peronosporomycetes</taxon>
        <taxon>Peronosporales</taxon>
        <taxon>Peronosporaceae</taxon>
        <taxon>Phytophthora</taxon>
    </lineage>
</organism>
<evidence type="ECO:0000313" key="13">
    <source>
        <dbReference type="Proteomes" id="UP000437068"/>
    </source>
</evidence>
<evidence type="ECO:0000313" key="15">
    <source>
        <dbReference type="Proteomes" id="UP000440732"/>
    </source>
</evidence>
<evidence type="ECO:0000313" key="14">
    <source>
        <dbReference type="Proteomes" id="UP000440367"/>
    </source>
</evidence>
<evidence type="ECO:0000313" key="9">
    <source>
        <dbReference type="EMBL" id="KAE9257688.1"/>
    </source>
</evidence>
<keyword evidence="1" id="KW-0732">Signal</keyword>
<evidence type="ECO:0000313" key="19">
    <source>
        <dbReference type="Proteomes" id="UP000488956"/>
    </source>
</evidence>
<evidence type="ECO:0000313" key="8">
    <source>
        <dbReference type="EMBL" id="KAE9251668.1"/>
    </source>
</evidence>
<dbReference type="Proteomes" id="UP000440367">
    <property type="component" value="Unassembled WGS sequence"/>
</dbReference>
<evidence type="ECO:0000313" key="2">
    <source>
        <dbReference type="EMBL" id="KAE8949779.1"/>
    </source>
</evidence>
<evidence type="ECO:0000313" key="5">
    <source>
        <dbReference type="EMBL" id="KAE9140394.1"/>
    </source>
</evidence>
<dbReference type="Proteomes" id="UP000433483">
    <property type="component" value="Unassembled WGS sequence"/>
</dbReference>
<feature type="chain" id="PRO_5036166186" evidence="1">
    <location>
        <begin position="17"/>
        <end position="62"/>
    </location>
</feature>
<dbReference type="EMBL" id="QXGF01000014">
    <property type="protein sequence ID" value="KAE8949779.1"/>
    <property type="molecule type" value="Genomic_DNA"/>
</dbReference>
<evidence type="ECO:0000313" key="4">
    <source>
        <dbReference type="EMBL" id="KAE9139035.1"/>
    </source>
</evidence>
<dbReference type="Proteomes" id="UP000441208">
    <property type="component" value="Unassembled WGS sequence"/>
</dbReference>
<dbReference type="Proteomes" id="UP000476176">
    <property type="component" value="Unassembled WGS sequence"/>
</dbReference>
<sequence>MSLWLLVPHDMTLILCVPPHLGAGSTFSEIAGGGGPRFGKYPTVNLCSCTMKGLSDVWFTQT</sequence>
<dbReference type="EMBL" id="QXGB01000020">
    <property type="protein sequence ID" value="KAE9236801.1"/>
    <property type="molecule type" value="Genomic_DNA"/>
</dbReference>
<dbReference type="EMBL" id="QXGC01000066">
    <property type="protein sequence ID" value="KAE9251668.1"/>
    <property type="molecule type" value="Genomic_DNA"/>
</dbReference>
<dbReference type="EMBL" id="QXFZ01000014">
    <property type="protein sequence ID" value="KAE9140394.1"/>
    <property type="molecule type" value="Genomic_DNA"/>
</dbReference>
<dbReference type="EMBL" id="QXFX01000016">
    <property type="protein sequence ID" value="KAE9139035.1"/>
    <property type="molecule type" value="Genomic_DNA"/>
</dbReference>
<reference evidence="11 12" key="1">
    <citation type="submission" date="2018-08" db="EMBL/GenBank/DDBJ databases">
        <title>Genomic investigation of the strawberry pathogen Phytophthora fragariae indicates pathogenicity is determined by transcriptional variation in three key races.</title>
        <authorList>
            <person name="Adams T.M."/>
            <person name="Armitage A.D."/>
            <person name="Sobczyk M.K."/>
            <person name="Bates H.J."/>
            <person name="Dunwell J.M."/>
            <person name="Nellist C.F."/>
            <person name="Harrison R.J."/>
        </authorList>
    </citation>
    <scope>NUCLEOTIDE SEQUENCE [LARGE SCALE GENOMIC DNA]</scope>
    <source>
        <strain evidence="10 13">A4</strain>
        <strain evidence="9 14">BC-1</strain>
        <strain evidence="8 18">BC-23</strain>
        <strain evidence="7 12">NOV-27</strain>
        <strain evidence="6 15">NOV-5</strain>
        <strain evidence="5 16">NOV-71</strain>
        <strain evidence="2 11">NOV-9</strain>
        <strain evidence="4 19">ONT-3</strain>
        <strain evidence="3 17">SCRP245</strain>
    </source>
</reference>
<feature type="signal peptide" evidence="1">
    <location>
        <begin position="1"/>
        <end position="16"/>
    </location>
</feature>
<dbReference type="EMBL" id="QXGE01000019">
    <property type="protein sequence ID" value="KAE9329505.1"/>
    <property type="molecule type" value="Genomic_DNA"/>
</dbReference>
<evidence type="ECO:0000256" key="1">
    <source>
        <dbReference type="SAM" id="SignalP"/>
    </source>
</evidence>
<dbReference type="OrthoDB" id="10268396at2759"/>
<dbReference type="EMBL" id="QXGA01000015">
    <property type="protein sequence ID" value="KAE9155359.1"/>
    <property type="molecule type" value="Genomic_DNA"/>
</dbReference>
<dbReference type="Proteomes" id="UP000488956">
    <property type="component" value="Unassembled WGS sequence"/>
</dbReference>
<evidence type="ECO:0000313" key="17">
    <source>
        <dbReference type="Proteomes" id="UP000460718"/>
    </source>
</evidence>
<keyword evidence="12" id="KW-1185">Reference proteome</keyword>
<protein>
    <submittedName>
        <fullName evidence="5">Uncharacterized protein</fullName>
    </submittedName>
</protein>
<dbReference type="EMBL" id="QXGD01000017">
    <property type="protein sequence ID" value="KAE9257688.1"/>
    <property type="molecule type" value="Genomic_DNA"/>
</dbReference>
<evidence type="ECO:0000313" key="18">
    <source>
        <dbReference type="Proteomes" id="UP000476176"/>
    </source>
</evidence>
<proteinExistence type="predicted"/>
<evidence type="ECO:0000313" key="3">
    <source>
        <dbReference type="EMBL" id="KAE9026483.1"/>
    </source>
</evidence>
<evidence type="ECO:0000313" key="7">
    <source>
        <dbReference type="EMBL" id="KAE9236801.1"/>
    </source>
</evidence>
<name>A0A6A3TPX5_9STRA</name>
<dbReference type="AlphaFoldDB" id="A0A6A3TPX5"/>
<dbReference type="Proteomes" id="UP000440732">
    <property type="component" value="Unassembled WGS sequence"/>
</dbReference>
<gene>
    <name evidence="10" type="ORF">PF001_g885</name>
    <name evidence="9" type="ORF">PF002_g796</name>
    <name evidence="8" type="ORF">PF004_g2373</name>
    <name evidence="7" type="ORF">PF005_g904</name>
    <name evidence="6" type="ORF">PF006_g673</name>
    <name evidence="5" type="ORF">PF007_g677</name>
    <name evidence="2" type="ORF">PF009_g695</name>
    <name evidence="4" type="ORF">PF010_g745</name>
    <name evidence="3" type="ORF">PF011_g2541</name>
</gene>
<dbReference type="Proteomes" id="UP000460718">
    <property type="component" value="Unassembled WGS sequence"/>
</dbReference>